<evidence type="ECO:0000313" key="4">
    <source>
        <dbReference type="Proteomes" id="UP000193067"/>
    </source>
</evidence>
<dbReference type="Proteomes" id="UP000193067">
    <property type="component" value="Unassembled WGS sequence"/>
</dbReference>
<organism evidence="3 4">
    <name type="scientific">Trametes coccinea (strain BRFM310)</name>
    <name type="common">Pycnoporus coccineus</name>
    <dbReference type="NCBI Taxonomy" id="1353009"/>
    <lineage>
        <taxon>Eukaryota</taxon>
        <taxon>Fungi</taxon>
        <taxon>Dikarya</taxon>
        <taxon>Basidiomycota</taxon>
        <taxon>Agaricomycotina</taxon>
        <taxon>Agaricomycetes</taxon>
        <taxon>Polyporales</taxon>
        <taxon>Polyporaceae</taxon>
        <taxon>Trametes</taxon>
    </lineage>
</organism>
<dbReference type="AlphaFoldDB" id="A0A1Y2IHB4"/>
<accession>A0A1Y2IHB4</accession>
<feature type="compositionally biased region" description="Polar residues" evidence="1">
    <location>
        <begin position="77"/>
        <end position="86"/>
    </location>
</feature>
<dbReference type="EMBL" id="KZ084118">
    <property type="protein sequence ID" value="OSD00477.1"/>
    <property type="molecule type" value="Genomic_DNA"/>
</dbReference>
<proteinExistence type="predicted"/>
<sequence length="152" mass="16675">KLASRATAARWVGFDEETDAHRIYWPERRAITIERSVKFNVAEAPTDVEVPPLEGEKENQVVETHLGERDTSPAAEQPSQPLSTTPVAEPIKRAQVLHGPDPLGDGFENATEGRSKRIRKESDYVRRLRAGEGSATGRLGEPVLPRGVQAGT</sequence>
<evidence type="ECO:0000313" key="3">
    <source>
        <dbReference type="EMBL" id="OSD00477.1"/>
    </source>
</evidence>
<keyword evidence="4" id="KW-1185">Reference proteome</keyword>
<evidence type="ECO:0000259" key="2">
    <source>
        <dbReference type="Pfam" id="PF25597"/>
    </source>
</evidence>
<feature type="domain" description="Retroviral polymerase SH3-like" evidence="2">
    <location>
        <begin position="1"/>
        <end position="42"/>
    </location>
</feature>
<feature type="compositionally biased region" description="Basic and acidic residues" evidence="1">
    <location>
        <begin position="111"/>
        <end position="130"/>
    </location>
</feature>
<feature type="region of interest" description="Disordered" evidence="1">
    <location>
        <begin position="48"/>
        <end position="152"/>
    </location>
</feature>
<dbReference type="OrthoDB" id="2757440at2759"/>
<dbReference type="STRING" id="1353009.A0A1Y2IHB4"/>
<reference evidence="3 4" key="1">
    <citation type="journal article" date="2015" name="Biotechnol. Biofuels">
        <title>Enhanced degradation of softwood versus hardwood by the white-rot fungus Pycnoporus coccineus.</title>
        <authorList>
            <person name="Couturier M."/>
            <person name="Navarro D."/>
            <person name="Chevret D."/>
            <person name="Henrissat B."/>
            <person name="Piumi F."/>
            <person name="Ruiz-Duenas F.J."/>
            <person name="Martinez A.T."/>
            <person name="Grigoriev I.V."/>
            <person name="Riley R."/>
            <person name="Lipzen A."/>
            <person name="Berrin J.G."/>
            <person name="Master E.R."/>
            <person name="Rosso M.N."/>
        </authorList>
    </citation>
    <scope>NUCLEOTIDE SEQUENCE [LARGE SCALE GENOMIC DNA]</scope>
    <source>
        <strain evidence="3 4">BRFM310</strain>
    </source>
</reference>
<dbReference type="InterPro" id="IPR057670">
    <property type="entry name" value="SH3_retrovirus"/>
</dbReference>
<evidence type="ECO:0000256" key="1">
    <source>
        <dbReference type="SAM" id="MobiDB-lite"/>
    </source>
</evidence>
<feature type="non-terminal residue" evidence="3">
    <location>
        <position position="152"/>
    </location>
</feature>
<protein>
    <recommendedName>
        <fullName evidence="2">Retroviral polymerase SH3-like domain-containing protein</fullName>
    </recommendedName>
</protein>
<feature type="compositionally biased region" description="Basic and acidic residues" evidence="1">
    <location>
        <begin position="54"/>
        <end position="71"/>
    </location>
</feature>
<name>A0A1Y2IHB4_TRAC3</name>
<dbReference type="Pfam" id="PF25597">
    <property type="entry name" value="SH3_retrovirus"/>
    <property type="match status" value="1"/>
</dbReference>
<gene>
    <name evidence="3" type="ORF">PYCCODRAFT_1351367</name>
</gene>
<feature type="non-terminal residue" evidence="3">
    <location>
        <position position="1"/>
    </location>
</feature>